<dbReference type="InterPro" id="IPR043728">
    <property type="entry name" value="DUF5671"/>
</dbReference>
<dbReference type="Pfam" id="PF18920">
    <property type="entry name" value="DUF5671"/>
    <property type="match status" value="1"/>
</dbReference>
<evidence type="ECO:0000313" key="3">
    <source>
        <dbReference type="EMBL" id="OHB01888.1"/>
    </source>
</evidence>
<feature type="transmembrane region" description="Helical" evidence="1">
    <location>
        <begin position="58"/>
        <end position="79"/>
    </location>
</feature>
<evidence type="ECO:0000256" key="1">
    <source>
        <dbReference type="SAM" id="Phobius"/>
    </source>
</evidence>
<feature type="transmembrane region" description="Helical" evidence="1">
    <location>
        <begin position="163"/>
        <end position="184"/>
    </location>
</feature>
<keyword evidence="1" id="KW-1133">Transmembrane helix</keyword>
<evidence type="ECO:0000259" key="2">
    <source>
        <dbReference type="Pfam" id="PF18920"/>
    </source>
</evidence>
<dbReference type="AlphaFoldDB" id="A0A1G2TX55"/>
<feature type="domain" description="DUF5671" evidence="2">
    <location>
        <begin position="12"/>
        <end position="148"/>
    </location>
</feature>
<name>A0A1G2TX55_9BACT</name>
<protein>
    <recommendedName>
        <fullName evidence="2">DUF5671 domain-containing protein</fullName>
    </recommendedName>
</protein>
<comment type="caution">
    <text evidence="3">The sequence shown here is derived from an EMBL/GenBank/DDBJ whole genome shotgun (WGS) entry which is preliminary data.</text>
</comment>
<dbReference type="EMBL" id="MHWB01000009">
    <property type="protein sequence ID" value="OHB01888.1"/>
    <property type="molecule type" value="Genomic_DNA"/>
</dbReference>
<gene>
    <name evidence="3" type="ORF">A3A96_00410</name>
</gene>
<feature type="transmembrane region" description="Helical" evidence="1">
    <location>
        <begin position="100"/>
        <end position="119"/>
    </location>
</feature>
<accession>A0A1G2TX55</accession>
<organism evidence="3 4">
    <name type="scientific">Candidatus Zambryskibacteria bacterium RIFCSPLOWO2_01_FULL_39_39</name>
    <dbReference type="NCBI Taxonomy" id="1802758"/>
    <lineage>
        <taxon>Bacteria</taxon>
        <taxon>Candidatus Zambryskiibacteriota</taxon>
    </lineage>
</organism>
<reference evidence="3 4" key="1">
    <citation type="journal article" date="2016" name="Nat. Commun.">
        <title>Thousands of microbial genomes shed light on interconnected biogeochemical processes in an aquifer system.</title>
        <authorList>
            <person name="Anantharaman K."/>
            <person name="Brown C.T."/>
            <person name="Hug L.A."/>
            <person name="Sharon I."/>
            <person name="Castelle C.J."/>
            <person name="Probst A.J."/>
            <person name="Thomas B.C."/>
            <person name="Singh A."/>
            <person name="Wilkins M.J."/>
            <person name="Karaoz U."/>
            <person name="Brodie E.L."/>
            <person name="Williams K.H."/>
            <person name="Hubbard S.S."/>
            <person name="Banfield J.F."/>
        </authorList>
    </citation>
    <scope>NUCLEOTIDE SEQUENCE [LARGE SCALE GENOMIC DNA]</scope>
</reference>
<keyword evidence="1" id="KW-0472">Membrane</keyword>
<feature type="transmembrane region" description="Helical" evidence="1">
    <location>
        <begin position="131"/>
        <end position="151"/>
    </location>
</feature>
<evidence type="ECO:0000313" key="4">
    <source>
        <dbReference type="Proteomes" id="UP000177707"/>
    </source>
</evidence>
<feature type="transmembrane region" description="Helical" evidence="1">
    <location>
        <begin position="12"/>
        <end position="38"/>
    </location>
</feature>
<proteinExistence type="predicted"/>
<dbReference type="Proteomes" id="UP000177707">
    <property type="component" value="Unassembled WGS sequence"/>
</dbReference>
<sequence length="311" mass="35659">MENNQNHTTAKDFFLHLGAIVALYTTVISFLNLVFKIINEAYPEVATYYGYFRTGSEISLPVATLLIVFPIFILLSYFVHKTYNESPEKKDLPIRKWLTYITLFVAGIILAGDLVTVLYKFLDGQDLTLGFLLKALSVLLVSGLVFGYYLNDIREKIPTARRKFWAIVSGVVILVFIILGFSVIGSPQTQRLMRYDDQKISDLQNLQYQVINYWQMNGMVPENWPNMMVDSQSGKPYEYKKVGEMSFELCAEFNRENMMGQNQYSESPRVMQVGYPVKGGMMENDNWAHGMGMKCFQRVIDPIAYPTQVRG</sequence>
<keyword evidence="1" id="KW-0812">Transmembrane</keyword>
<dbReference type="STRING" id="1802758.A3A96_00410"/>